<sequence length="60" mass="6892">MSIGSLELKVSDNQSSDTMLVNHWTPKTEVVRELTNNVYQPTDISKGYFQIWLYRLVGST</sequence>
<accession>A0A251MS02</accession>
<evidence type="ECO:0000313" key="2">
    <source>
        <dbReference type="Proteomes" id="UP000006882"/>
    </source>
</evidence>
<keyword evidence="2" id="KW-1185">Reference proteome</keyword>
<proteinExistence type="predicted"/>
<name>A0A251MS02_PRUPE</name>
<gene>
    <name evidence="1" type="ORF">PRUPE_8G029300</name>
</gene>
<evidence type="ECO:0000313" key="1">
    <source>
        <dbReference type="EMBL" id="ONH90007.1"/>
    </source>
</evidence>
<dbReference type="Proteomes" id="UP000006882">
    <property type="component" value="Chromosome G8"/>
</dbReference>
<dbReference type="AlphaFoldDB" id="A0A251MS02"/>
<reference evidence="1 2" key="1">
    <citation type="journal article" date="2013" name="Nat. Genet.">
        <title>The high-quality draft genome of peach (Prunus persica) identifies unique patterns of genetic diversity, domestication and genome evolution.</title>
        <authorList>
            <consortium name="International Peach Genome Initiative"/>
            <person name="Verde I."/>
            <person name="Abbott A.G."/>
            <person name="Scalabrin S."/>
            <person name="Jung S."/>
            <person name="Shu S."/>
            <person name="Marroni F."/>
            <person name="Zhebentyayeva T."/>
            <person name="Dettori M.T."/>
            <person name="Grimwood J."/>
            <person name="Cattonaro F."/>
            <person name="Zuccolo A."/>
            <person name="Rossini L."/>
            <person name="Jenkins J."/>
            <person name="Vendramin E."/>
            <person name="Meisel L.A."/>
            <person name="Decroocq V."/>
            <person name="Sosinski B."/>
            <person name="Prochnik S."/>
            <person name="Mitros T."/>
            <person name="Policriti A."/>
            <person name="Cipriani G."/>
            <person name="Dondini L."/>
            <person name="Ficklin S."/>
            <person name="Goodstein D.M."/>
            <person name="Xuan P."/>
            <person name="Del Fabbro C."/>
            <person name="Aramini V."/>
            <person name="Copetti D."/>
            <person name="Gonzalez S."/>
            <person name="Horner D.S."/>
            <person name="Falchi R."/>
            <person name="Lucas S."/>
            <person name="Mica E."/>
            <person name="Maldonado J."/>
            <person name="Lazzari B."/>
            <person name="Bielenberg D."/>
            <person name="Pirona R."/>
            <person name="Miculan M."/>
            <person name="Barakat A."/>
            <person name="Testolin R."/>
            <person name="Stella A."/>
            <person name="Tartarini S."/>
            <person name="Tonutti P."/>
            <person name="Arus P."/>
            <person name="Orellana A."/>
            <person name="Wells C."/>
            <person name="Main D."/>
            <person name="Vizzotto G."/>
            <person name="Silva H."/>
            <person name="Salamini F."/>
            <person name="Schmutz J."/>
            <person name="Morgante M."/>
            <person name="Rokhsar D.S."/>
        </authorList>
    </citation>
    <scope>NUCLEOTIDE SEQUENCE [LARGE SCALE GENOMIC DNA]</scope>
    <source>
        <strain evidence="2">cv. Nemared</strain>
    </source>
</reference>
<protein>
    <submittedName>
        <fullName evidence="1">Uncharacterized protein</fullName>
    </submittedName>
</protein>
<dbReference type="EMBL" id="CM007658">
    <property type="protein sequence ID" value="ONH90007.1"/>
    <property type="molecule type" value="Genomic_DNA"/>
</dbReference>
<organism evidence="1 2">
    <name type="scientific">Prunus persica</name>
    <name type="common">Peach</name>
    <name type="synonym">Amygdalus persica</name>
    <dbReference type="NCBI Taxonomy" id="3760"/>
    <lineage>
        <taxon>Eukaryota</taxon>
        <taxon>Viridiplantae</taxon>
        <taxon>Streptophyta</taxon>
        <taxon>Embryophyta</taxon>
        <taxon>Tracheophyta</taxon>
        <taxon>Spermatophyta</taxon>
        <taxon>Magnoliopsida</taxon>
        <taxon>eudicotyledons</taxon>
        <taxon>Gunneridae</taxon>
        <taxon>Pentapetalae</taxon>
        <taxon>rosids</taxon>
        <taxon>fabids</taxon>
        <taxon>Rosales</taxon>
        <taxon>Rosaceae</taxon>
        <taxon>Amygdaloideae</taxon>
        <taxon>Amygdaleae</taxon>
        <taxon>Prunus</taxon>
    </lineage>
</organism>
<dbReference type="Gramene" id="ONH90007">
    <property type="protein sequence ID" value="ONH90007"/>
    <property type="gene ID" value="PRUPE_8G029300"/>
</dbReference>